<keyword evidence="1" id="KW-1133">Transmembrane helix</keyword>
<evidence type="ECO:0000313" key="3">
    <source>
        <dbReference type="Proteomes" id="UP000435985"/>
    </source>
</evidence>
<keyword evidence="1" id="KW-0472">Membrane</keyword>
<accession>A0A5M5N4Q3</accession>
<evidence type="ECO:0000313" key="2">
    <source>
        <dbReference type="EMBL" id="KAA4662531.1"/>
    </source>
</evidence>
<keyword evidence="1" id="KW-0812">Transmembrane</keyword>
<dbReference type="EMBL" id="VWFO01000026">
    <property type="protein sequence ID" value="KAA4662531.1"/>
    <property type="molecule type" value="Genomic_DNA"/>
</dbReference>
<evidence type="ECO:0000256" key="1">
    <source>
        <dbReference type="SAM" id="Phobius"/>
    </source>
</evidence>
<sequence length="267" mass="30120">MKRTTYIFIGLLVSGLMVIVATIIFISMSGKPYREDVNFGGDEQVTMDLNGVHVVKVFVSQDGVPEERHVFVNGEMKIESIFTSVGKEQISYPKGKYLNVIQKNDTLFMKLGFSSKNISDKYHNRGFIYSTGFDVKLAVDSLAGIITDTDGLKLNLKGIDTDSLFVRGRYNILLDSCQIHSLDIQGNRLEFRARNSIIENFYLNLDGVWKWTFENTEVGTEYLSGSDRHSNNLQKGECKRVVWTPLTGDARLQVNVREKAAITITPE</sequence>
<dbReference type="AlphaFoldDB" id="A0A5M5N4Q3"/>
<gene>
    <name evidence="2" type="ORF">F3B98_18270</name>
</gene>
<protein>
    <recommendedName>
        <fullName evidence="4">Adhesin domain-containing protein</fullName>
    </recommendedName>
</protein>
<evidence type="ECO:0008006" key="4">
    <source>
        <dbReference type="Google" id="ProtNLM"/>
    </source>
</evidence>
<feature type="transmembrane region" description="Helical" evidence="1">
    <location>
        <begin position="6"/>
        <end position="26"/>
    </location>
</feature>
<name>A0A5M5N4Q3_BACOV</name>
<dbReference type="Proteomes" id="UP000435985">
    <property type="component" value="Unassembled WGS sequence"/>
</dbReference>
<dbReference type="RefSeq" id="WP_149958933.1">
    <property type="nucleotide sequence ID" value="NZ_JAHYLR010000011.1"/>
</dbReference>
<reference evidence="2 3" key="1">
    <citation type="journal article" date="2019" name="Nat. Med.">
        <title>A library of human gut bacterial isolates paired with longitudinal multiomics data enables mechanistic microbiome research.</title>
        <authorList>
            <person name="Poyet M."/>
            <person name="Groussin M."/>
            <person name="Gibbons S.M."/>
            <person name="Avila-Pacheco J."/>
            <person name="Jiang X."/>
            <person name="Kearney S.M."/>
            <person name="Perrotta A.R."/>
            <person name="Berdy B."/>
            <person name="Zhao S."/>
            <person name="Lieberman T.D."/>
            <person name="Swanson P.K."/>
            <person name="Smith M."/>
            <person name="Roesemann S."/>
            <person name="Alexander J.E."/>
            <person name="Rich S.A."/>
            <person name="Livny J."/>
            <person name="Vlamakis H."/>
            <person name="Clish C."/>
            <person name="Bullock K."/>
            <person name="Deik A."/>
            <person name="Scott J."/>
            <person name="Pierce K.A."/>
            <person name="Xavier R.J."/>
            <person name="Alm E.J."/>
        </authorList>
    </citation>
    <scope>NUCLEOTIDE SEQUENCE [LARGE SCALE GENOMIC DNA]</scope>
    <source>
        <strain evidence="2 3">BIOML-A14</strain>
    </source>
</reference>
<proteinExistence type="predicted"/>
<comment type="caution">
    <text evidence="2">The sequence shown here is derived from an EMBL/GenBank/DDBJ whole genome shotgun (WGS) entry which is preliminary data.</text>
</comment>
<organism evidence="2 3">
    <name type="scientific">Bacteroides ovatus</name>
    <dbReference type="NCBI Taxonomy" id="28116"/>
    <lineage>
        <taxon>Bacteria</taxon>
        <taxon>Pseudomonadati</taxon>
        <taxon>Bacteroidota</taxon>
        <taxon>Bacteroidia</taxon>
        <taxon>Bacteroidales</taxon>
        <taxon>Bacteroidaceae</taxon>
        <taxon>Bacteroides</taxon>
    </lineage>
</organism>